<evidence type="ECO:0000256" key="11">
    <source>
        <dbReference type="ARBA" id="ARBA00023136"/>
    </source>
</evidence>
<dbReference type="CDD" id="cd01347">
    <property type="entry name" value="ligand_gated_channel"/>
    <property type="match status" value="1"/>
</dbReference>
<keyword evidence="10 15" id="KW-0798">TonB box</keyword>
<evidence type="ECO:0000313" key="20">
    <source>
        <dbReference type="Proteomes" id="UP001597327"/>
    </source>
</evidence>
<feature type="chain" id="PRO_5046519156" evidence="16">
    <location>
        <begin position="24"/>
        <end position="707"/>
    </location>
</feature>
<dbReference type="PROSITE" id="PS52016">
    <property type="entry name" value="TONB_DEPENDENT_REC_3"/>
    <property type="match status" value="1"/>
</dbReference>
<feature type="domain" description="TonB-dependent receptor-like beta-barrel" evidence="17">
    <location>
        <begin position="242"/>
        <end position="676"/>
    </location>
</feature>
<evidence type="ECO:0000256" key="14">
    <source>
        <dbReference type="PROSITE-ProRule" id="PRU01360"/>
    </source>
</evidence>
<dbReference type="InterPro" id="IPR036942">
    <property type="entry name" value="Beta-barrel_TonB_sf"/>
</dbReference>
<proteinExistence type="inferred from homology"/>
<dbReference type="Gene3D" id="2.170.130.10">
    <property type="entry name" value="TonB-dependent receptor, plug domain"/>
    <property type="match status" value="1"/>
</dbReference>
<dbReference type="SUPFAM" id="SSF56935">
    <property type="entry name" value="Porins"/>
    <property type="match status" value="1"/>
</dbReference>
<evidence type="ECO:0000256" key="2">
    <source>
        <dbReference type="ARBA" id="ARBA00009810"/>
    </source>
</evidence>
<keyword evidence="8" id="KW-0408">Iron</keyword>
<dbReference type="InterPro" id="IPR012910">
    <property type="entry name" value="Plug_dom"/>
</dbReference>
<dbReference type="NCBIfam" id="TIGR01783">
    <property type="entry name" value="TonB-siderophor"/>
    <property type="match status" value="1"/>
</dbReference>
<evidence type="ECO:0000256" key="15">
    <source>
        <dbReference type="RuleBase" id="RU003357"/>
    </source>
</evidence>
<gene>
    <name evidence="19" type="ORF">ACFSC7_00595</name>
</gene>
<evidence type="ECO:0000256" key="13">
    <source>
        <dbReference type="ARBA" id="ARBA00023237"/>
    </source>
</evidence>
<dbReference type="InterPro" id="IPR010105">
    <property type="entry name" value="TonB_sidphr_rcpt"/>
</dbReference>
<evidence type="ECO:0000256" key="10">
    <source>
        <dbReference type="ARBA" id="ARBA00023077"/>
    </source>
</evidence>
<evidence type="ECO:0000256" key="5">
    <source>
        <dbReference type="ARBA" id="ARBA00022496"/>
    </source>
</evidence>
<organism evidence="19 20">
    <name type="scientific">Roseibium aestuarii</name>
    <dbReference type="NCBI Taxonomy" id="2600299"/>
    <lineage>
        <taxon>Bacteria</taxon>
        <taxon>Pseudomonadati</taxon>
        <taxon>Pseudomonadota</taxon>
        <taxon>Alphaproteobacteria</taxon>
        <taxon>Hyphomicrobiales</taxon>
        <taxon>Stappiaceae</taxon>
        <taxon>Roseibium</taxon>
    </lineage>
</organism>
<dbReference type="EMBL" id="JBHUFA010000001">
    <property type="protein sequence ID" value="MFD1694002.1"/>
    <property type="molecule type" value="Genomic_DNA"/>
</dbReference>
<evidence type="ECO:0000256" key="3">
    <source>
        <dbReference type="ARBA" id="ARBA00022448"/>
    </source>
</evidence>
<dbReference type="InterPro" id="IPR037066">
    <property type="entry name" value="Plug_dom_sf"/>
</dbReference>
<evidence type="ECO:0000256" key="1">
    <source>
        <dbReference type="ARBA" id="ARBA00004571"/>
    </source>
</evidence>
<evidence type="ECO:0000256" key="7">
    <source>
        <dbReference type="ARBA" id="ARBA00022729"/>
    </source>
</evidence>
<reference evidence="20" key="1">
    <citation type="journal article" date="2019" name="Int. J. Syst. Evol. Microbiol.">
        <title>The Global Catalogue of Microorganisms (GCM) 10K type strain sequencing project: providing services to taxonomists for standard genome sequencing and annotation.</title>
        <authorList>
            <consortium name="The Broad Institute Genomics Platform"/>
            <consortium name="The Broad Institute Genome Sequencing Center for Infectious Disease"/>
            <person name="Wu L."/>
            <person name="Ma J."/>
        </authorList>
    </citation>
    <scope>NUCLEOTIDE SEQUENCE [LARGE SCALE GENOMIC DNA]</scope>
    <source>
        <strain evidence="20">JCM 3369</strain>
    </source>
</reference>
<evidence type="ECO:0000313" key="19">
    <source>
        <dbReference type="EMBL" id="MFD1694002.1"/>
    </source>
</evidence>
<keyword evidence="7 16" id="KW-0732">Signal</keyword>
<dbReference type="RefSeq" id="WP_149892098.1">
    <property type="nucleotide sequence ID" value="NZ_JBHUFA010000001.1"/>
</dbReference>
<evidence type="ECO:0000259" key="18">
    <source>
        <dbReference type="Pfam" id="PF07715"/>
    </source>
</evidence>
<sequence>MTRGILAAAFLASTALTGHSAFAQDTTTRLEQVTVETAPGDEAATGAVEGYVADATLTGSKTATPLNEIPQSVSVVGAAEFRERGATKADEALRYTAGVFAQPYGADSDTDWIFIRGFDATQTGVYLDGMPLFFNGYGSTLVDPFTLERIEVLKGAASVLYGGSNPGGLVNYVSKVANGKRIRSVETGVSTADEGTAWTAFDIGDAINDVASYRVTGHLEGQKQDDGFDDNFKGVISPSLRLDLNDSTKLTLLGNYTAVDETHIAGTWLPYEGTVTRAAFGRIDPDFNGSEPGSDYYTRTQFSFGYDLQHAFDNGWSLDHKSRFTHVNVGEQQVLGYGYYASATELGRGTFKERTSADTFVSDTSLTGTLATGALDHTLLAGTDYKFYRNRSASGYGSAGAIDVLNPVYGAAGETYAVGADTVLEQHQLGAYAQDQIRFGGGFIATFNGRYDQVWTDNNGTTSTDGALSGRAGLAYEFANGLTPYVSVASFFNPQIGTTFAGDAFEPETGVQYEAGLKYQPTFMNALITASVFDLTRQNVQTDDPVNAWQKIQTGEVRSRGIELEAKGEILDNLTATAAFTAYNLEITKDTVAANVGKVPLAAPEVQGALWLEYGFDETLFGGALDGVSIGGGLRYVGKTFADNANLYEVPDVTLVDAHLGYSRDNWGVDLNVTNLADTTYVAACNTSAYCYYGEGRTVMLRARATW</sequence>
<comment type="caution">
    <text evidence="19">The sequence shown here is derived from an EMBL/GenBank/DDBJ whole genome shotgun (WGS) entry which is preliminary data.</text>
</comment>
<keyword evidence="11 14" id="KW-0472">Membrane</keyword>
<dbReference type="Proteomes" id="UP001597327">
    <property type="component" value="Unassembled WGS sequence"/>
</dbReference>
<keyword evidence="4 14" id="KW-1134">Transmembrane beta strand</keyword>
<feature type="signal peptide" evidence="16">
    <location>
        <begin position="1"/>
        <end position="23"/>
    </location>
</feature>
<dbReference type="Gene3D" id="2.40.170.20">
    <property type="entry name" value="TonB-dependent receptor, beta-barrel domain"/>
    <property type="match status" value="1"/>
</dbReference>
<dbReference type="InterPro" id="IPR039426">
    <property type="entry name" value="TonB-dep_rcpt-like"/>
</dbReference>
<dbReference type="PANTHER" id="PTHR32552:SF68">
    <property type="entry name" value="FERRICHROME OUTER MEMBRANE TRANSPORTER_PHAGE RECEPTOR"/>
    <property type="match status" value="1"/>
</dbReference>
<feature type="domain" description="TonB-dependent receptor plug" evidence="18">
    <location>
        <begin position="66"/>
        <end position="168"/>
    </location>
</feature>
<dbReference type="InterPro" id="IPR000531">
    <property type="entry name" value="Beta-barrel_TonB"/>
</dbReference>
<evidence type="ECO:0000256" key="8">
    <source>
        <dbReference type="ARBA" id="ARBA00023004"/>
    </source>
</evidence>
<keyword evidence="9" id="KW-0406">Ion transport</keyword>
<evidence type="ECO:0000256" key="6">
    <source>
        <dbReference type="ARBA" id="ARBA00022692"/>
    </source>
</evidence>
<accession>A0ABW4JPJ9</accession>
<keyword evidence="20" id="KW-1185">Reference proteome</keyword>
<evidence type="ECO:0000256" key="16">
    <source>
        <dbReference type="SAM" id="SignalP"/>
    </source>
</evidence>
<dbReference type="Pfam" id="PF07715">
    <property type="entry name" value="Plug"/>
    <property type="match status" value="1"/>
</dbReference>
<dbReference type="PANTHER" id="PTHR32552">
    <property type="entry name" value="FERRICHROME IRON RECEPTOR-RELATED"/>
    <property type="match status" value="1"/>
</dbReference>
<evidence type="ECO:0000259" key="17">
    <source>
        <dbReference type="Pfam" id="PF00593"/>
    </source>
</evidence>
<evidence type="ECO:0000256" key="4">
    <source>
        <dbReference type="ARBA" id="ARBA00022452"/>
    </source>
</evidence>
<evidence type="ECO:0000256" key="9">
    <source>
        <dbReference type="ARBA" id="ARBA00023065"/>
    </source>
</evidence>
<keyword evidence="13 14" id="KW-0998">Cell outer membrane</keyword>
<comment type="subcellular location">
    <subcellularLocation>
        <location evidence="1 14">Cell outer membrane</location>
        <topology evidence="1 14">Multi-pass membrane protein</topology>
    </subcellularLocation>
</comment>
<keyword evidence="3 14" id="KW-0813">Transport</keyword>
<comment type="similarity">
    <text evidence="2 14 15">Belongs to the TonB-dependent receptor family.</text>
</comment>
<keyword evidence="12 19" id="KW-0675">Receptor</keyword>
<dbReference type="Pfam" id="PF00593">
    <property type="entry name" value="TonB_dep_Rec_b-barrel"/>
    <property type="match status" value="1"/>
</dbReference>
<keyword evidence="5" id="KW-0410">Iron transport</keyword>
<protein>
    <submittedName>
        <fullName evidence="19">TonB-dependent siderophore receptor</fullName>
    </submittedName>
</protein>
<name>A0ABW4JPJ9_9HYPH</name>
<evidence type="ECO:0000256" key="12">
    <source>
        <dbReference type="ARBA" id="ARBA00023170"/>
    </source>
</evidence>
<keyword evidence="6 14" id="KW-0812">Transmembrane</keyword>